<reference evidence="2 3" key="1">
    <citation type="submission" date="2018-12" db="EMBL/GenBank/DDBJ databases">
        <authorList>
            <consortium name="Pathogen Informatics"/>
        </authorList>
    </citation>
    <scope>NUCLEOTIDE SEQUENCE [LARGE SCALE GENOMIC DNA]</scope>
    <source>
        <strain evidence="2 3">NCTC11466</strain>
    </source>
</reference>
<proteinExistence type="predicted"/>
<dbReference type="AlphaFoldDB" id="A0A3S4J1U3"/>
<feature type="transmembrane region" description="Helical" evidence="1">
    <location>
        <begin position="68"/>
        <end position="88"/>
    </location>
</feature>
<dbReference type="EMBL" id="LR134201">
    <property type="protein sequence ID" value="VEB96361.1"/>
    <property type="molecule type" value="Genomic_DNA"/>
</dbReference>
<keyword evidence="1" id="KW-1133">Transmembrane helix</keyword>
<protein>
    <submittedName>
        <fullName evidence="2">O-antigen translocase</fullName>
    </submittedName>
</protein>
<feature type="transmembrane region" description="Helical" evidence="1">
    <location>
        <begin position="6"/>
        <end position="28"/>
    </location>
</feature>
<keyword evidence="3" id="KW-1185">Reference proteome</keyword>
<keyword evidence="1" id="KW-0472">Membrane</keyword>
<gene>
    <name evidence="2" type="primary">wzxE_1</name>
    <name evidence="2" type="ORF">NCTC11466_01518</name>
</gene>
<evidence type="ECO:0000313" key="2">
    <source>
        <dbReference type="EMBL" id="VEB96361.1"/>
    </source>
</evidence>
<organism evidence="2 3">
    <name type="scientific">Cedecea lapagei</name>
    <dbReference type="NCBI Taxonomy" id="158823"/>
    <lineage>
        <taxon>Bacteria</taxon>
        <taxon>Pseudomonadati</taxon>
        <taxon>Pseudomonadota</taxon>
        <taxon>Gammaproteobacteria</taxon>
        <taxon>Enterobacterales</taxon>
        <taxon>Enterobacteriaceae</taxon>
        <taxon>Cedecea</taxon>
    </lineage>
</organism>
<name>A0A3S4J1U3_9ENTR</name>
<keyword evidence="1" id="KW-0812">Transmembrane</keyword>
<evidence type="ECO:0000256" key="1">
    <source>
        <dbReference type="SAM" id="Phobius"/>
    </source>
</evidence>
<dbReference type="KEGG" id="clap:NCTC11466_01518"/>
<sequence>MSFRSARELFFFQLLGDVIKVAGFLYAYPLQAQGHTKVFICSEIIFSIIFVMTSYFFVVLYGVQGANISYVVTYIMYFIFAYIFTNFINIRIKNNN</sequence>
<feature type="transmembrane region" description="Helical" evidence="1">
    <location>
        <begin position="40"/>
        <end position="62"/>
    </location>
</feature>
<evidence type="ECO:0000313" key="3">
    <source>
        <dbReference type="Proteomes" id="UP000274122"/>
    </source>
</evidence>
<accession>A0A3S4J1U3</accession>
<dbReference type="Proteomes" id="UP000274122">
    <property type="component" value="Chromosome"/>
</dbReference>